<dbReference type="GO" id="GO:0009245">
    <property type="term" value="P:lipid A biosynthetic process"/>
    <property type="evidence" value="ECO:0007669"/>
    <property type="project" value="TreeGrafter"/>
</dbReference>
<dbReference type="GO" id="GO:0016020">
    <property type="term" value="C:membrane"/>
    <property type="evidence" value="ECO:0007669"/>
    <property type="project" value="GOC"/>
</dbReference>
<protein>
    <submittedName>
        <fullName evidence="2">Metallophosphoesterase</fullName>
    </submittedName>
</protein>
<dbReference type="RefSeq" id="WP_102238400.1">
    <property type="nucleotide sequence ID" value="NZ_PNHK01000002.1"/>
</dbReference>
<dbReference type="SUPFAM" id="SSF56300">
    <property type="entry name" value="Metallo-dependent phosphatases"/>
    <property type="match status" value="1"/>
</dbReference>
<dbReference type="InterPro" id="IPR029052">
    <property type="entry name" value="Metallo-depent_PP-like"/>
</dbReference>
<dbReference type="AlphaFoldDB" id="A0A2N6VMK8"/>
<dbReference type="Proteomes" id="UP000235598">
    <property type="component" value="Unassembled WGS sequence"/>
</dbReference>
<dbReference type="Gene3D" id="3.60.21.10">
    <property type="match status" value="1"/>
</dbReference>
<dbReference type="GO" id="GO:0008758">
    <property type="term" value="F:UDP-2,3-diacylglucosamine hydrolase activity"/>
    <property type="evidence" value="ECO:0007669"/>
    <property type="project" value="TreeGrafter"/>
</dbReference>
<name>A0A2N6VMK8_9MICO</name>
<dbReference type="InterPro" id="IPR004843">
    <property type="entry name" value="Calcineurin-like_PHP"/>
</dbReference>
<dbReference type="PROSITE" id="PS51257">
    <property type="entry name" value="PROKAR_LIPOPROTEIN"/>
    <property type="match status" value="1"/>
</dbReference>
<evidence type="ECO:0000259" key="1">
    <source>
        <dbReference type="Pfam" id="PF00149"/>
    </source>
</evidence>
<dbReference type="EMBL" id="PNHK01000002">
    <property type="protein sequence ID" value="PMD05365.1"/>
    <property type="molecule type" value="Genomic_DNA"/>
</dbReference>
<dbReference type="OrthoDB" id="9780884at2"/>
<dbReference type="InterPro" id="IPR051158">
    <property type="entry name" value="Metallophosphoesterase_sf"/>
</dbReference>
<evidence type="ECO:0000313" key="2">
    <source>
        <dbReference type="EMBL" id="PMD05365.1"/>
    </source>
</evidence>
<organism evidence="2 3">
    <name type="scientific">Brevibacterium paucivorans</name>
    <dbReference type="NCBI Taxonomy" id="170994"/>
    <lineage>
        <taxon>Bacteria</taxon>
        <taxon>Bacillati</taxon>
        <taxon>Actinomycetota</taxon>
        <taxon>Actinomycetes</taxon>
        <taxon>Micrococcales</taxon>
        <taxon>Brevibacteriaceae</taxon>
        <taxon>Brevibacterium</taxon>
    </lineage>
</organism>
<gene>
    <name evidence="2" type="ORF">CJ199_04880</name>
</gene>
<dbReference type="PANTHER" id="PTHR31302">
    <property type="entry name" value="TRANSMEMBRANE PROTEIN WITH METALLOPHOSPHOESTERASE DOMAIN-RELATED"/>
    <property type="match status" value="1"/>
</dbReference>
<sequence>MDTKNILRLAVGVGGTCAVAAGVWGACIEPHLFTVRHLTCRVLPQGSAPLRVLHISDLHVAPWQKHKINWVRALAKLQPDLVINTGDNFGFNSLDTVIHTLAPLTAFPGIFVFGSNDFHGPAVKNPVRYLMGPSEVKEAEPDLPADDLRRALTLRGWNFVDNCNATLEVKGVKVSVSGLGDAHMNNAHISQEHPHFETGADLNVGVTHSPYSTSVDALIDAGAQMVFAGHTHGGQIRIPGYGAPVTNSDRPRDEARGLFTRSGIPVHISAGLGFSIFAPVRFACPPEVTLMELVARES</sequence>
<reference evidence="2 3" key="1">
    <citation type="submission" date="2017-09" db="EMBL/GenBank/DDBJ databases">
        <title>Bacterial strain isolated from the female urinary microbiota.</title>
        <authorList>
            <person name="Thomas-White K."/>
            <person name="Kumar N."/>
            <person name="Forster S."/>
            <person name="Putonti C."/>
            <person name="Lawley T."/>
            <person name="Wolfe A.J."/>
        </authorList>
    </citation>
    <scope>NUCLEOTIDE SEQUENCE [LARGE SCALE GENOMIC DNA]</scope>
    <source>
        <strain evidence="2 3">UMB1301</strain>
    </source>
</reference>
<dbReference type="Pfam" id="PF00149">
    <property type="entry name" value="Metallophos"/>
    <property type="match status" value="1"/>
</dbReference>
<comment type="caution">
    <text evidence="2">The sequence shown here is derived from an EMBL/GenBank/DDBJ whole genome shotgun (WGS) entry which is preliminary data.</text>
</comment>
<feature type="domain" description="Calcineurin-like phosphoesterase" evidence="1">
    <location>
        <begin position="50"/>
        <end position="233"/>
    </location>
</feature>
<evidence type="ECO:0000313" key="3">
    <source>
        <dbReference type="Proteomes" id="UP000235598"/>
    </source>
</evidence>
<proteinExistence type="predicted"/>
<dbReference type="PANTHER" id="PTHR31302:SF20">
    <property type="entry name" value="CONSERVED PROTEIN"/>
    <property type="match status" value="1"/>
</dbReference>
<accession>A0A2N6VMK8</accession>